<keyword evidence="1" id="KW-0496">Mitochondrion</keyword>
<proteinExistence type="predicted"/>
<accession>A0A1Y0B379</accession>
<evidence type="ECO:0000313" key="1">
    <source>
        <dbReference type="EMBL" id="ART31895.1"/>
    </source>
</evidence>
<reference evidence="1" key="1">
    <citation type="submission" date="2017-03" db="EMBL/GenBank/DDBJ databases">
        <title>The mitochondrial genome of the carnivorous plant Utricularia reniformis (Lentibulariaceae): structure, comparative analysis and evolutionary landmarks.</title>
        <authorList>
            <person name="Silva S.R."/>
            <person name="Alvarenga D.O."/>
            <person name="Michael T.P."/>
            <person name="Miranda V.F.O."/>
            <person name="Varani A.M."/>
        </authorList>
    </citation>
    <scope>NUCLEOTIDE SEQUENCE</scope>
</reference>
<dbReference type="AlphaFoldDB" id="A0A1Y0B379"/>
<organism evidence="1">
    <name type="scientific">Utricularia reniformis</name>
    <dbReference type="NCBI Taxonomy" id="192314"/>
    <lineage>
        <taxon>Eukaryota</taxon>
        <taxon>Viridiplantae</taxon>
        <taxon>Streptophyta</taxon>
        <taxon>Embryophyta</taxon>
        <taxon>Tracheophyta</taxon>
        <taxon>Spermatophyta</taxon>
        <taxon>Magnoliopsida</taxon>
        <taxon>eudicotyledons</taxon>
        <taxon>Gunneridae</taxon>
        <taxon>Pentapetalae</taxon>
        <taxon>asterids</taxon>
        <taxon>lamiids</taxon>
        <taxon>Lamiales</taxon>
        <taxon>Lentibulariaceae</taxon>
        <taxon>Utricularia</taxon>
    </lineage>
</organism>
<name>A0A1Y0B379_9LAMI</name>
<gene>
    <name evidence="1" type="ORF">AEK19_MT1715</name>
</gene>
<sequence length="79" mass="8778">MVSCLRLWALCGTARPAIVFSKLRGNASLQKISPIIIRRKEEKYVSPGHLFHPVDSRSWAGQCLPISFSLLQCPKGLSL</sequence>
<dbReference type="EMBL" id="KY774314">
    <property type="protein sequence ID" value="ART31895.1"/>
    <property type="molecule type" value="Genomic_DNA"/>
</dbReference>
<geneLocation type="mitochondrion" evidence="1"/>
<protein>
    <submittedName>
        <fullName evidence="1">Uncharacterized protein</fullName>
    </submittedName>
</protein>